<gene>
    <name evidence="11" type="ORF">CS347_06090</name>
</gene>
<evidence type="ECO:0000256" key="6">
    <source>
        <dbReference type="ARBA" id="ARBA00022519"/>
    </source>
</evidence>
<dbReference type="PROSITE" id="PS00409">
    <property type="entry name" value="PROKAR_NTER_METHYL"/>
    <property type="match status" value="1"/>
</dbReference>
<dbReference type="RefSeq" id="WP_032979511.1">
    <property type="nucleotide sequence ID" value="NZ_CP012077.1"/>
</dbReference>
<dbReference type="GO" id="GO:0005886">
    <property type="term" value="C:plasma membrane"/>
    <property type="evidence" value="ECO:0007669"/>
    <property type="project" value="UniProtKB-SubCell"/>
</dbReference>
<evidence type="ECO:0000256" key="10">
    <source>
        <dbReference type="SAM" id="Phobius"/>
    </source>
</evidence>
<evidence type="ECO:0000256" key="2">
    <source>
        <dbReference type="ARBA" id="ARBA00011084"/>
    </source>
</evidence>
<keyword evidence="7 10" id="KW-0812">Transmembrane</keyword>
<protein>
    <recommendedName>
        <fullName evidence="3">Type II secretion system protein J</fullName>
    </recommendedName>
</protein>
<dbReference type="SUPFAM" id="SSF54523">
    <property type="entry name" value="Pili subunits"/>
    <property type="match status" value="1"/>
</dbReference>
<dbReference type="PANTHER" id="PTHR39583">
    <property type="entry name" value="TYPE II SECRETION SYSTEM PROTEIN J-RELATED"/>
    <property type="match status" value="1"/>
</dbReference>
<dbReference type="GeneID" id="92996477"/>
<dbReference type="InterPro" id="IPR051621">
    <property type="entry name" value="T2SS_protein_J"/>
</dbReference>
<evidence type="ECO:0000256" key="3">
    <source>
        <dbReference type="ARBA" id="ARBA00021539"/>
    </source>
</evidence>
<name>A0AAN1VF05_9BORD</name>
<dbReference type="Pfam" id="PF07963">
    <property type="entry name" value="N_methyl"/>
    <property type="match status" value="1"/>
</dbReference>
<dbReference type="InterPro" id="IPR045584">
    <property type="entry name" value="Pilin-like"/>
</dbReference>
<comment type="subcellular location">
    <subcellularLocation>
        <location evidence="1">Cell inner membrane</location>
        <topology evidence="1">Single-pass membrane protein</topology>
    </subcellularLocation>
</comment>
<organism evidence="11 12">
    <name type="scientific">Bordetella hinzii</name>
    <dbReference type="NCBI Taxonomy" id="103855"/>
    <lineage>
        <taxon>Bacteria</taxon>
        <taxon>Pseudomonadati</taxon>
        <taxon>Pseudomonadota</taxon>
        <taxon>Betaproteobacteria</taxon>
        <taxon>Burkholderiales</taxon>
        <taxon>Alcaligenaceae</taxon>
        <taxon>Bordetella</taxon>
    </lineage>
</organism>
<dbReference type="GO" id="GO:0015628">
    <property type="term" value="P:protein secretion by the type II secretion system"/>
    <property type="evidence" value="ECO:0007669"/>
    <property type="project" value="InterPro"/>
</dbReference>
<evidence type="ECO:0000313" key="11">
    <source>
        <dbReference type="EMBL" id="AZW16364.1"/>
    </source>
</evidence>
<proteinExistence type="inferred from homology"/>
<keyword evidence="4" id="KW-1003">Cell membrane</keyword>
<dbReference type="GO" id="GO:0015627">
    <property type="term" value="C:type II protein secretion system complex"/>
    <property type="evidence" value="ECO:0007669"/>
    <property type="project" value="InterPro"/>
</dbReference>
<sequence length="200" mass="21703">MNTRHPLRRQQGFTLIEVLVAISLMALVSVIAWRGLQHVADARSRIQSQSADTDQVIRGLGQLARDLELAYTGPAFDPPASDAVALTTGIRLSARQLGRPVLDIVRPDPDGAGLWQRVQWRVDAQGLWRAAGSPAARMPLPLPDRGALLLPGVTAMSLRAWLPNAGWTPATRPPGAAPQGLELAVERGPRQRYTRVVELP</sequence>
<evidence type="ECO:0000256" key="4">
    <source>
        <dbReference type="ARBA" id="ARBA00022475"/>
    </source>
</evidence>
<keyword evidence="6" id="KW-0997">Cell inner membrane</keyword>
<evidence type="ECO:0000256" key="1">
    <source>
        <dbReference type="ARBA" id="ARBA00004377"/>
    </source>
</evidence>
<dbReference type="Proteomes" id="UP000282741">
    <property type="component" value="Chromosome"/>
</dbReference>
<feature type="transmembrane region" description="Helical" evidence="10">
    <location>
        <begin position="12"/>
        <end position="33"/>
    </location>
</feature>
<keyword evidence="5" id="KW-0488">Methylation</keyword>
<keyword evidence="9 10" id="KW-0472">Membrane</keyword>
<dbReference type="NCBIfam" id="TIGR02532">
    <property type="entry name" value="IV_pilin_GFxxxE"/>
    <property type="match status" value="1"/>
</dbReference>
<dbReference type="PANTHER" id="PTHR39583:SF2">
    <property type="entry name" value="TYPE II SECRETION SYSTEM PROTEIN J"/>
    <property type="match status" value="1"/>
</dbReference>
<dbReference type="Pfam" id="PF11612">
    <property type="entry name" value="T2SSJ"/>
    <property type="match status" value="1"/>
</dbReference>
<dbReference type="AlphaFoldDB" id="A0AAN1VF05"/>
<evidence type="ECO:0000313" key="12">
    <source>
        <dbReference type="Proteomes" id="UP000282741"/>
    </source>
</evidence>
<reference evidence="12" key="1">
    <citation type="submission" date="2017-10" db="EMBL/GenBank/DDBJ databases">
        <title>Whole genome sequencing of various Bordetella species.</title>
        <authorList>
            <person name="Weigand M.R."/>
            <person name="Loparev V."/>
            <person name="Peng Y."/>
            <person name="Bowden K.E."/>
            <person name="Tondella M.L."/>
            <person name="Williams M.M."/>
        </authorList>
    </citation>
    <scope>NUCLEOTIDE SEQUENCE [LARGE SCALE GENOMIC DNA]</scope>
    <source>
        <strain evidence="12">H720</strain>
    </source>
</reference>
<keyword evidence="8 10" id="KW-1133">Transmembrane helix</keyword>
<dbReference type="EMBL" id="CP024172">
    <property type="protein sequence ID" value="AZW16364.1"/>
    <property type="molecule type" value="Genomic_DNA"/>
</dbReference>
<accession>A0AAN1VF05</accession>
<evidence type="ECO:0000256" key="9">
    <source>
        <dbReference type="ARBA" id="ARBA00023136"/>
    </source>
</evidence>
<dbReference type="InterPro" id="IPR010055">
    <property type="entry name" value="T2SS_protein-GspJ"/>
</dbReference>
<evidence type="ECO:0000256" key="5">
    <source>
        <dbReference type="ARBA" id="ARBA00022481"/>
    </source>
</evidence>
<evidence type="ECO:0000256" key="7">
    <source>
        <dbReference type="ARBA" id="ARBA00022692"/>
    </source>
</evidence>
<dbReference type="InterPro" id="IPR012902">
    <property type="entry name" value="N_methyl_site"/>
</dbReference>
<evidence type="ECO:0000256" key="8">
    <source>
        <dbReference type="ARBA" id="ARBA00022989"/>
    </source>
</evidence>
<comment type="similarity">
    <text evidence="2">Belongs to the GSP J family.</text>
</comment>